<dbReference type="OrthoDB" id="326317at2759"/>
<accession>A0A0V0QIG8</accession>
<evidence type="ECO:0000313" key="2">
    <source>
        <dbReference type="Proteomes" id="UP000054937"/>
    </source>
</evidence>
<evidence type="ECO:0000313" key="1">
    <source>
        <dbReference type="EMBL" id="KRX02020.1"/>
    </source>
</evidence>
<dbReference type="Proteomes" id="UP000054937">
    <property type="component" value="Unassembled WGS sequence"/>
</dbReference>
<dbReference type="Gene3D" id="2.40.50.140">
    <property type="entry name" value="Nucleic acid-binding proteins"/>
    <property type="match status" value="1"/>
</dbReference>
<keyword evidence="2" id="KW-1185">Reference proteome</keyword>
<gene>
    <name evidence="1" type="ORF">PPERSA_07665</name>
</gene>
<reference evidence="1 2" key="1">
    <citation type="journal article" date="2015" name="Sci. Rep.">
        <title>Genome of the facultative scuticociliatosis pathogen Pseudocohnilembus persalinus provides insight into its virulence through horizontal gene transfer.</title>
        <authorList>
            <person name="Xiong J."/>
            <person name="Wang G."/>
            <person name="Cheng J."/>
            <person name="Tian M."/>
            <person name="Pan X."/>
            <person name="Warren A."/>
            <person name="Jiang C."/>
            <person name="Yuan D."/>
            <person name="Miao W."/>
        </authorList>
    </citation>
    <scope>NUCLEOTIDE SEQUENCE [LARGE SCALE GENOMIC DNA]</scope>
    <source>
        <strain evidence="1">36N120E</strain>
    </source>
</reference>
<name>A0A0V0QIG8_PSEPJ</name>
<organism evidence="1 2">
    <name type="scientific">Pseudocohnilembus persalinus</name>
    <name type="common">Ciliate</name>
    <dbReference type="NCBI Taxonomy" id="266149"/>
    <lineage>
        <taxon>Eukaryota</taxon>
        <taxon>Sar</taxon>
        <taxon>Alveolata</taxon>
        <taxon>Ciliophora</taxon>
        <taxon>Intramacronucleata</taxon>
        <taxon>Oligohymenophorea</taxon>
        <taxon>Scuticociliatia</taxon>
        <taxon>Philasterida</taxon>
        <taxon>Pseudocohnilembidae</taxon>
        <taxon>Pseudocohnilembus</taxon>
    </lineage>
</organism>
<proteinExistence type="predicted"/>
<dbReference type="InParanoid" id="A0A0V0QIG8"/>
<evidence type="ECO:0008006" key="3">
    <source>
        <dbReference type="Google" id="ProtNLM"/>
    </source>
</evidence>
<protein>
    <recommendedName>
        <fullName evidence="3">Nucleic acid-binding, OB-fold</fullName>
    </recommendedName>
</protein>
<dbReference type="EMBL" id="LDAU01000159">
    <property type="protein sequence ID" value="KRX02020.1"/>
    <property type="molecule type" value="Genomic_DNA"/>
</dbReference>
<dbReference type="InterPro" id="IPR012340">
    <property type="entry name" value="NA-bd_OB-fold"/>
</dbReference>
<dbReference type="AlphaFoldDB" id="A0A0V0QIG8"/>
<comment type="caution">
    <text evidence="1">The sequence shown here is derived from an EMBL/GenBank/DDBJ whole genome shotgun (WGS) entry which is preliminary data.</text>
</comment>
<sequence>MAWYGLQLNTDILKKQDFDMILKIVDKKSSINLGHENQIENEDEENSQSQYIKRNQEQELKVSNYTSICLIPEYFIDFSNFEYYIYELITEQNQANTIKQGIQESQQGLNEFDTENKDANFNTTTDLIDLIKIQNTYSQDQKIKYENQKYKVNCYVIDIQPQKIQDSLLYLCKNCKVTHEYQQGNEAICCGKVCQLIQEICFIVKDKSIDTDPLVFELYVYPYDSNPSELFPGINLRNLNNDQNSLEIYNFIYNNYIDELFNKSGLIQYLEFIIQPMFYKNTMIFRIVDSQIKKIDFKDN</sequence>